<dbReference type="GO" id="GO:0005886">
    <property type="term" value="C:plasma membrane"/>
    <property type="evidence" value="ECO:0007669"/>
    <property type="project" value="UniProtKB-SubCell"/>
</dbReference>
<feature type="transmembrane region" description="Helical" evidence="7">
    <location>
        <begin position="360"/>
        <end position="378"/>
    </location>
</feature>
<dbReference type="PATRIC" id="fig|573.1582.peg.2816"/>
<reference evidence="8" key="2">
    <citation type="journal article" date="2015" name="Sci. Rep.">
        <title>Genetic analysis of capsular polysaccharide synthesis gene clusters in 79 capsular types of Klebsiella spp.</title>
        <authorList>
            <person name="Pan Y.J."/>
            <person name="Lin T.L."/>
            <person name="Chen C.T."/>
            <person name="Chen Y.Y."/>
            <person name="Hsieh P.F."/>
            <person name="Hsu C.R."/>
            <person name="Wu M.C."/>
            <person name="Wang J.T."/>
        </authorList>
    </citation>
    <scope>NUCLEOTIDE SEQUENCE</scope>
    <source>
        <strain evidence="8">BIDMC 47</strain>
    </source>
</reference>
<keyword evidence="6 7" id="KW-0472">Membrane</keyword>
<comment type="similarity">
    <text evidence="2">Belongs to the polysaccharide synthase family.</text>
</comment>
<gene>
    <name evidence="8" type="primary">wzx</name>
</gene>
<dbReference type="PANTHER" id="PTHR30250:SF10">
    <property type="entry name" value="LIPOPOLYSACCHARIDE BIOSYNTHESIS PROTEIN WZXC"/>
    <property type="match status" value="1"/>
</dbReference>
<dbReference type="InterPro" id="IPR050833">
    <property type="entry name" value="Poly_Biosynth_Transport"/>
</dbReference>
<feature type="transmembrane region" description="Helical" evidence="7">
    <location>
        <begin position="39"/>
        <end position="58"/>
    </location>
</feature>
<feature type="transmembrane region" description="Helical" evidence="7">
    <location>
        <begin position="147"/>
        <end position="166"/>
    </location>
</feature>
<dbReference type="Pfam" id="PF13440">
    <property type="entry name" value="Polysacc_synt_3"/>
    <property type="match status" value="1"/>
</dbReference>
<feature type="transmembrane region" description="Helical" evidence="7">
    <location>
        <begin position="104"/>
        <end position="126"/>
    </location>
</feature>
<protein>
    <submittedName>
        <fullName evidence="8">Flippase</fullName>
    </submittedName>
</protein>
<dbReference type="AlphaFoldDB" id="A0A0P0YQ59"/>
<feature type="transmembrane region" description="Helical" evidence="7">
    <location>
        <begin position="12"/>
        <end position="33"/>
    </location>
</feature>
<dbReference type="EMBL" id="AB924555">
    <property type="protein sequence ID" value="BAT23322.1"/>
    <property type="molecule type" value="Genomic_DNA"/>
</dbReference>
<organism evidence="8">
    <name type="scientific">Klebsiella pneumoniae</name>
    <dbReference type="NCBI Taxonomy" id="573"/>
    <lineage>
        <taxon>Bacteria</taxon>
        <taxon>Pseudomonadati</taxon>
        <taxon>Pseudomonadota</taxon>
        <taxon>Gammaproteobacteria</taxon>
        <taxon>Enterobacterales</taxon>
        <taxon>Enterobacteriaceae</taxon>
        <taxon>Klebsiella/Raoultella group</taxon>
        <taxon>Klebsiella</taxon>
        <taxon>Klebsiella pneumoniae complex</taxon>
    </lineage>
</organism>
<feature type="transmembrane region" description="Helical" evidence="7">
    <location>
        <begin position="172"/>
        <end position="189"/>
    </location>
</feature>
<keyword evidence="4 7" id="KW-0812">Transmembrane</keyword>
<dbReference type="NCBIfam" id="NF007773">
    <property type="entry name" value="PRK10459.1"/>
    <property type="match status" value="1"/>
</dbReference>
<dbReference type="PANTHER" id="PTHR30250">
    <property type="entry name" value="PST FAMILY PREDICTED COLANIC ACID TRANSPORTER"/>
    <property type="match status" value="1"/>
</dbReference>
<evidence type="ECO:0000256" key="1">
    <source>
        <dbReference type="ARBA" id="ARBA00004651"/>
    </source>
</evidence>
<accession>A0A0P0YQ59</accession>
<evidence type="ECO:0000256" key="3">
    <source>
        <dbReference type="ARBA" id="ARBA00022475"/>
    </source>
</evidence>
<evidence type="ECO:0000256" key="7">
    <source>
        <dbReference type="SAM" id="Phobius"/>
    </source>
</evidence>
<evidence type="ECO:0000256" key="5">
    <source>
        <dbReference type="ARBA" id="ARBA00022989"/>
    </source>
</evidence>
<feature type="transmembrane region" description="Helical" evidence="7">
    <location>
        <begin position="79"/>
        <end position="98"/>
    </location>
</feature>
<evidence type="ECO:0000313" key="8">
    <source>
        <dbReference type="EMBL" id="BAT23322.1"/>
    </source>
</evidence>
<name>A0A0P0YQ59_KLEPN</name>
<feature type="transmembrane region" description="Helical" evidence="7">
    <location>
        <begin position="414"/>
        <end position="434"/>
    </location>
</feature>
<evidence type="ECO:0000256" key="4">
    <source>
        <dbReference type="ARBA" id="ARBA00022692"/>
    </source>
</evidence>
<keyword evidence="3" id="KW-1003">Cell membrane</keyword>
<reference evidence="8" key="1">
    <citation type="submission" date="2014-04" db="EMBL/GenBank/DDBJ databases">
        <authorList>
            <person name="Harrison E."/>
        </authorList>
    </citation>
    <scope>NUCLEOTIDE SEQUENCE</scope>
    <source>
        <strain evidence="8">BIDMC 47</strain>
    </source>
</reference>
<comment type="subcellular location">
    <subcellularLocation>
        <location evidence="1">Cell membrane</location>
        <topology evidence="1">Multi-pass membrane protein</topology>
    </subcellularLocation>
</comment>
<feature type="transmembrane region" description="Helical" evidence="7">
    <location>
        <begin position="446"/>
        <end position="465"/>
    </location>
</feature>
<feature type="transmembrane region" description="Helical" evidence="7">
    <location>
        <begin position="320"/>
        <end position="339"/>
    </location>
</feature>
<dbReference type="RefSeq" id="WP_032420268.1">
    <property type="nucleotide sequence ID" value="NZ_AP021929.1"/>
</dbReference>
<sequence>MSLKQKTIRSAKWSAISTLVVVLFGFLQITLLSRIIPPYQFGILTIIIAITLLAETLSDFGISNSIIQQKDIDDIQLSTLYWINVLFGIFVFISFYFAATRIAVWLGIVELKPLIQIIASAFLVIPHGQQYRALLQKELKFDIVGKVESLSYLLGFIVSIILAFYLKNAMCAVIGYLFNVISRTFLLILKGNCYPRPKLTLHFFSVKDNLRFGAYLTADSIVNYINSNMSTALITKLLGATATGGYNIAYNVAVNPPSKINPILTRVLFPAFSQIQNDLQKLRINFFKLLSIVGFLNFPALVGLCLVASDFVYVLFGQNWMFIVSAMQLLSLAGLLRAIGNPIGSLLMAKARVDLSFKFNVVKIFMFAPALYFGAKYAGVTGVAVGFLSVQTLNTILTYFVLIRPVLGKCYLEYISSILSPFLHVVPMIMVISFLNELLILDNKLLSLFIKILVGVLVYGITILVSKNTLLAEVKSAFLKRSK</sequence>
<feature type="transmembrane region" description="Helical" evidence="7">
    <location>
        <begin position="384"/>
        <end position="402"/>
    </location>
</feature>
<dbReference type="CDD" id="cd13127">
    <property type="entry name" value="MATE_tuaB_like"/>
    <property type="match status" value="1"/>
</dbReference>
<feature type="transmembrane region" description="Helical" evidence="7">
    <location>
        <begin position="289"/>
        <end position="314"/>
    </location>
</feature>
<keyword evidence="5 7" id="KW-1133">Transmembrane helix</keyword>
<evidence type="ECO:0000256" key="6">
    <source>
        <dbReference type="ARBA" id="ARBA00023136"/>
    </source>
</evidence>
<proteinExistence type="inferred from homology"/>
<evidence type="ECO:0000256" key="2">
    <source>
        <dbReference type="ARBA" id="ARBA00007430"/>
    </source>
</evidence>